<dbReference type="InterPro" id="IPR023232">
    <property type="entry name" value="Glyco_hydro_2_AS"/>
</dbReference>
<dbReference type="AlphaFoldDB" id="A0A7Y0FN02"/>
<dbReference type="EMBL" id="JABBGH010000002">
    <property type="protein sequence ID" value="NML65955.1"/>
    <property type="molecule type" value="Genomic_DNA"/>
</dbReference>
<evidence type="ECO:0000313" key="16">
    <source>
        <dbReference type="Proteomes" id="UP000559626"/>
    </source>
</evidence>
<evidence type="ECO:0000259" key="14">
    <source>
        <dbReference type="SMART" id="SM01038"/>
    </source>
</evidence>
<protein>
    <recommendedName>
        <fullName evidence="7 12">Beta-galactosidase</fullName>
        <ecNumber evidence="6 12">3.2.1.23</ecNumber>
    </recommendedName>
    <alternativeName>
        <fullName evidence="11 12">Lactase</fullName>
    </alternativeName>
</protein>
<dbReference type="InterPro" id="IPR036156">
    <property type="entry name" value="Beta-gal/glucu_dom_sf"/>
</dbReference>
<dbReference type="Gene3D" id="2.70.98.10">
    <property type="match status" value="1"/>
</dbReference>
<comment type="cofactor">
    <cofactor evidence="2">
        <name>Ca(2+)</name>
        <dbReference type="ChEBI" id="CHEBI:29108"/>
    </cofactor>
</comment>
<dbReference type="SUPFAM" id="SSF74650">
    <property type="entry name" value="Galactose mutarotase-like"/>
    <property type="match status" value="1"/>
</dbReference>
<keyword evidence="8 12" id="KW-0378">Hydrolase</keyword>
<dbReference type="InterPro" id="IPR032312">
    <property type="entry name" value="LacZ_4"/>
</dbReference>
<dbReference type="Gene3D" id="3.20.20.80">
    <property type="entry name" value="Glycosidases"/>
    <property type="match status" value="1"/>
</dbReference>
<dbReference type="GO" id="GO:0004565">
    <property type="term" value="F:beta-galactosidase activity"/>
    <property type="evidence" value="ECO:0007669"/>
    <property type="project" value="UniProtKB-EC"/>
</dbReference>
<dbReference type="RefSeq" id="WP_169531601.1">
    <property type="nucleotide sequence ID" value="NZ_JABBGH010000002.1"/>
</dbReference>
<proteinExistence type="inferred from homology"/>
<dbReference type="InterPro" id="IPR006101">
    <property type="entry name" value="Glyco_hydro_2"/>
</dbReference>
<dbReference type="PANTHER" id="PTHR46323:SF2">
    <property type="entry name" value="BETA-GALACTOSIDASE"/>
    <property type="match status" value="1"/>
</dbReference>
<evidence type="ECO:0000256" key="3">
    <source>
        <dbReference type="ARBA" id="ARBA00001959"/>
    </source>
</evidence>
<dbReference type="Pfam" id="PF02837">
    <property type="entry name" value="Glyco_hydro_2_N"/>
    <property type="match status" value="1"/>
</dbReference>
<evidence type="ECO:0000256" key="1">
    <source>
        <dbReference type="ARBA" id="ARBA00001412"/>
    </source>
</evidence>
<dbReference type="InterPro" id="IPR006104">
    <property type="entry name" value="Glyco_hydro_2_N"/>
</dbReference>
<evidence type="ECO:0000256" key="8">
    <source>
        <dbReference type="ARBA" id="ARBA00022801"/>
    </source>
</evidence>
<dbReference type="SUPFAM" id="SSF49303">
    <property type="entry name" value="beta-Galactosidase/glucuronidase domain"/>
    <property type="match status" value="2"/>
</dbReference>
<evidence type="ECO:0000313" key="15">
    <source>
        <dbReference type="EMBL" id="NML65955.1"/>
    </source>
</evidence>
<evidence type="ECO:0000256" key="7">
    <source>
        <dbReference type="ARBA" id="ARBA00013303"/>
    </source>
</evidence>
<comment type="similarity">
    <text evidence="4 12">Belongs to the glycosyl hydrolase 2 family.</text>
</comment>
<dbReference type="InterPro" id="IPR006103">
    <property type="entry name" value="Glyco_hydro_2_cat"/>
</dbReference>
<accession>A0A7Y0FN02</accession>
<dbReference type="InterPro" id="IPR004199">
    <property type="entry name" value="B-gal_small/dom_5"/>
</dbReference>
<dbReference type="InterPro" id="IPR017853">
    <property type="entry name" value="GH"/>
</dbReference>
<dbReference type="InterPro" id="IPR013783">
    <property type="entry name" value="Ig-like_fold"/>
</dbReference>
<dbReference type="GO" id="GO:0009341">
    <property type="term" value="C:beta-galactosidase complex"/>
    <property type="evidence" value="ECO:0007669"/>
    <property type="project" value="InterPro"/>
</dbReference>
<dbReference type="InterPro" id="IPR014718">
    <property type="entry name" value="GH-type_carb-bd"/>
</dbReference>
<reference evidence="15 16" key="1">
    <citation type="submission" date="2020-04" db="EMBL/GenBank/DDBJ databases">
        <title>Hymenobacter polaris sp. nov., isolated from Arctic soil.</title>
        <authorList>
            <person name="Dahal R.H."/>
        </authorList>
    </citation>
    <scope>NUCLEOTIDE SEQUENCE [LARGE SCALE GENOMIC DNA]</scope>
    <source>
        <strain evidence="15 16">RP-2-7</strain>
    </source>
</reference>
<organism evidence="15 16">
    <name type="scientific">Hymenobacter polaris</name>
    <dbReference type="NCBI Taxonomy" id="2682546"/>
    <lineage>
        <taxon>Bacteria</taxon>
        <taxon>Pseudomonadati</taxon>
        <taxon>Bacteroidota</taxon>
        <taxon>Cytophagia</taxon>
        <taxon>Cytophagales</taxon>
        <taxon>Hymenobacteraceae</taxon>
        <taxon>Hymenobacter</taxon>
    </lineage>
</organism>
<dbReference type="SUPFAM" id="SSF49785">
    <property type="entry name" value="Galactose-binding domain-like"/>
    <property type="match status" value="1"/>
</dbReference>
<sequence length="1053" mass="117602">MPDFRLPLAALLLATGGAAAQAPDPAEWQTPQLTQQGQEVPRASFHLYAQPADVAADDYARSPWHQPLNGTWKFNYVARPADRPLNFFQPGFDDAAWQTIQVPSNWEVQGFGIPIYTNITYPFPRNQPFIDPGSNPVGTYRRSFTVPAGWVGREVLLHFGSISGCAFVYVNGQRVGLSKAAKSPAEFDVTKYLRPGADNQLAVQVLRWHDGSYLEDQDFWRLSGLDRDVYLTALPRHTIWDFFAHADLDPSYRNGQFSADVTLRSFGSAPAARLTAEVIDPRGRVVLRQQQAVAAPTGAGTQEVKLGGSIPKVSPWSAEVPTLYQLRLTLADAQGHVLAATGTKIGFRKIEIKHAQLLVNGQPVEVHGVNRHELEPTTGRVVTDAGMRRDLELMKQHNINAIRSCHYPDDERWLALCDELGFYLVDEANIETHGYGAELQGWFDKSKHPAYLPEWKAAHRDRISRLVERDKNHPSVIIWSMGNECGNGPVFHEAYAWLKQRDPSRPVQFEQAGEDVDTDIVCPMYPGMESMRRYAEATDKTRPYIMCEYSHAMGNSNGNFQEYWDLIRAHPRMQGGFIWDWVDQGLATRTPDGRPFFAYGGDLGGYHLQNDENFCANGLVSADRTPHPGLLEVKKVYQDIRFGAAQPASGRVTVVNGFSFKNLAGYAFRWELLRNGAVAKTGTFPVGPLGPRQQKEVKLPLPTFKPEAGAEYVLNVFATTKAAAPLVPAGHEVAREQFMLTPAPAYFAAAPAPAGTLEVTRDGDRLTWVAGEVRGEFNTRQGRFTDWRRGAQRLPGSFPEPYFWRAPTDNDFGNGMPQALGVWRTAYANRPVQRVTVGEQSAAGLPLTVEYLLADLGVPYTVAYLVQSDGAVRVTASLDMQGKTLPELPRFGMRLEVPRRFDQLRYYGRGPQENYADRNSAALLGTYQDSVRRAFPDTYIRPQEYGYHTDVRWLTLTDAAGQGLRVEGAGQPICFSALPFRTEDLDPGLSKKQQHPTDLKMHSQTWLHLDLAQRGVGGDNSWGALPHDPYRLLAKQYSYSYTLRLVDEKQPQP</sequence>
<feature type="signal peptide" evidence="13">
    <location>
        <begin position="1"/>
        <end position="20"/>
    </location>
</feature>
<evidence type="ECO:0000256" key="2">
    <source>
        <dbReference type="ARBA" id="ARBA00001913"/>
    </source>
</evidence>
<dbReference type="Gene3D" id="2.60.120.260">
    <property type="entry name" value="Galactose-binding domain-like"/>
    <property type="match status" value="1"/>
</dbReference>
<dbReference type="InterPro" id="IPR050347">
    <property type="entry name" value="Bact_Beta-galactosidase"/>
</dbReference>
<dbReference type="GO" id="GO:0030246">
    <property type="term" value="F:carbohydrate binding"/>
    <property type="evidence" value="ECO:0007669"/>
    <property type="project" value="InterPro"/>
</dbReference>
<keyword evidence="9" id="KW-0106">Calcium</keyword>
<feature type="chain" id="PRO_5031173020" description="Beta-galactosidase" evidence="13">
    <location>
        <begin position="21"/>
        <end position="1053"/>
    </location>
</feature>
<dbReference type="GO" id="GO:0005990">
    <property type="term" value="P:lactose catabolic process"/>
    <property type="evidence" value="ECO:0007669"/>
    <property type="project" value="TreeGrafter"/>
</dbReference>
<keyword evidence="16" id="KW-1185">Reference proteome</keyword>
<dbReference type="Proteomes" id="UP000559626">
    <property type="component" value="Unassembled WGS sequence"/>
</dbReference>
<keyword evidence="13" id="KW-0732">Signal</keyword>
<evidence type="ECO:0000256" key="12">
    <source>
        <dbReference type="RuleBase" id="RU361154"/>
    </source>
</evidence>
<dbReference type="InterPro" id="IPR011013">
    <property type="entry name" value="Gal_mutarotase_sf_dom"/>
</dbReference>
<dbReference type="Gene3D" id="2.60.40.10">
    <property type="entry name" value="Immunoglobulins"/>
    <property type="match status" value="2"/>
</dbReference>
<evidence type="ECO:0000256" key="4">
    <source>
        <dbReference type="ARBA" id="ARBA00007401"/>
    </source>
</evidence>
<evidence type="ECO:0000256" key="11">
    <source>
        <dbReference type="ARBA" id="ARBA00032230"/>
    </source>
</evidence>
<dbReference type="Pfam" id="PF02929">
    <property type="entry name" value="Bgal_small_N"/>
    <property type="match status" value="1"/>
</dbReference>
<keyword evidence="10 12" id="KW-0326">Glycosidase</keyword>
<dbReference type="SMART" id="SM01038">
    <property type="entry name" value="Bgal_small_N"/>
    <property type="match status" value="1"/>
</dbReference>
<dbReference type="PROSITE" id="PS00608">
    <property type="entry name" value="GLYCOSYL_HYDROL_F2_2"/>
    <property type="match status" value="1"/>
</dbReference>
<dbReference type="InterPro" id="IPR006102">
    <property type="entry name" value="Ig-like_GH2"/>
</dbReference>
<gene>
    <name evidence="15" type="ORF">HHL22_12140</name>
</gene>
<feature type="domain" description="Beta galactosidase small chain/" evidence="14">
    <location>
        <begin position="767"/>
        <end position="1044"/>
    </location>
</feature>
<dbReference type="PRINTS" id="PR00132">
    <property type="entry name" value="GLHYDRLASE2"/>
</dbReference>
<dbReference type="Pfam" id="PF00703">
    <property type="entry name" value="Glyco_hydro_2"/>
    <property type="match status" value="1"/>
</dbReference>
<dbReference type="Pfam" id="PF02836">
    <property type="entry name" value="Glyco_hydro_2_C"/>
    <property type="match status" value="1"/>
</dbReference>
<comment type="catalytic activity">
    <reaction evidence="1 12">
        <text>Hydrolysis of terminal non-reducing beta-D-galactose residues in beta-D-galactosides.</text>
        <dbReference type="EC" id="3.2.1.23"/>
    </reaction>
</comment>
<evidence type="ECO:0000256" key="5">
    <source>
        <dbReference type="ARBA" id="ARBA00011245"/>
    </source>
</evidence>
<dbReference type="InterPro" id="IPR023230">
    <property type="entry name" value="Glyco_hydro_2_CS"/>
</dbReference>
<evidence type="ECO:0000256" key="6">
    <source>
        <dbReference type="ARBA" id="ARBA00012756"/>
    </source>
</evidence>
<comment type="caution">
    <text evidence="15">The sequence shown here is derived from an EMBL/GenBank/DDBJ whole genome shotgun (WGS) entry which is preliminary data.</text>
</comment>
<dbReference type="InterPro" id="IPR008979">
    <property type="entry name" value="Galactose-bd-like_sf"/>
</dbReference>
<dbReference type="Pfam" id="PF16353">
    <property type="entry name" value="LacZ_4"/>
    <property type="match status" value="1"/>
</dbReference>
<evidence type="ECO:0000256" key="9">
    <source>
        <dbReference type="ARBA" id="ARBA00022837"/>
    </source>
</evidence>
<dbReference type="FunFam" id="3.20.20.80:FF:000018">
    <property type="entry name" value="Beta-galactosidase"/>
    <property type="match status" value="1"/>
</dbReference>
<dbReference type="PANTHER" id="PTHR46323">
    <property type="entry name" value="BETA-GALACTOSIDASE"/>
    <property type="match status" value="1"/>
</dbReference>
<evidence type="ECO:0000256" key="10">
    <source>
        <dbReference type="ARBA" id="ARBA00023295"/>
    </source>
</evidence>
<dbReference type="PROSITE" id="PS00719">
    <property type="entry name" value="GLYCOSYL_HYDROL_F2_1"/>
    <property type="match status" value="1"/>
</dbReference>
<dbReference type="EC" id="3.2.1.23" evidence="6 12"/>
<evidence type="ECO:0000256" key="13">
    <source>
        <dbReference type="SAM" id="SignalP"/>
    </source>
</evidence>
<comment type="cofactor">
    <cofactor evidence="3">
        <name>Na(+)</name>
        <dbReference type="ChEBI" id="CHEBI:29101"/>
    </cofactor>
</comment>
<dbReference type="SUPFAM" id="SSF51445">
    <property type="entry name" value="(Trans)glycosidases"/>
    <property type="match status" value="1"/>
</dbReference>
<name>A0A7Y0FN02_9BACT</name>
<comment type="subunit">
    <text evidence="5">Monomer.</text>
</comment>